<feature type="transmembrane region" description="Helical" evidence="2">
    <location>
        <begin position="416"/>
        <end position="437"/>
    </location>
</feature>
<feature type="domain" description="Major facilitator superfamily (MFS) profile" evidence="3">
    <location>
        <begin position="1"/>
        <end position="442"/>
    </location>
</feature>
<dbReference type="InterPro" id="IPR020846">
    <property type="entry name" value="MFS_dom"/>
</dbReference>
<dbReference type="GO" id="GO:0008028">
    <property type="term" value="F:monocarboxylic acid transmembrane transporter activity"/>
    <property type="evidence" value="ECO:0007669"/>
    <property type="project" value="TreeGrafter"/>
</dbReference>
<feature type="transmembrane region" description="Helical" evidence="2">
    <location>
        <begin position="58"/>
        <end position="79"/>
    </location>
</feature>
<evidence type="ECO:0000313" key="5">
    <source>
        <dbReference type="Proteomes" id="UP001314229"/>
    </source>
</evidence>
<feature type="transmembrane region" description="Helical" evidence="2">
    <location>
        <begin position="262"/>
        <end position="286"/>
    </location>
</feature>
<name>A0AAV1PBF0_SCOSC</name>
<keyword evidence="2" id="KW-0472">Membrane</keyword>
<feature type="transmembrane region" description="Helical" evidence="2">
    <location>
        <begin position="298"/>
        <end position="318"/>
    </location>
</feature>
<feature type="transmembrane region" description="Helical" evidence="2">
    <location>
        <begin position="85"/>
        <end position="111"/>
    </location>
</feature>
<feature type="transmembrane region" description="Helical" evidence="2">
    <location>
        <begin position="330"/>
        <end position="351"/>
    </location>
</feature>
<dbReference type="AlphaFoldDB" id="A0AAV1PBF0"/>
<accession>A0AAV1PBF0</accession>
<dbReference type="PROSITE" id="PS51257">
    <property type="entry name" value="PROKAR_LIPOPROTEIN"/>
    <property type="match status" value="1"/>
</dbReference>
<feature type="transmembrane region" description="Helical" evidence="2">
    <location>
        <begin position="388"/>
        <end position="410"/>
    </location>
</feature>
<dbReference type="Proteomes" id="UP001314229">
    <property type="component" value="Unassembled WGS sequence"/>
</dbReference>
<feature type="transmembrane region" description="Helical" evidence="2">
    <location>
        <begin position="147"/>
        <end position="168"/>
    </location>
</feature>
<dbReference type="PANTHER" id="PTHR11360:SF255">
    <property type="entry name" value="MONOCARBOXYLATE TRANSPORTER 2"/>
    <property type="match status" value="1"/>
</dbReference>
<dbReference type="GO" id="GO:0016020">
    <property type="term" value="C:membrane"/>
    <property type="evidence" value="ECO:0007669"/>
    <property type="project" value="UniProtKB-SubCell"/>
</dbReference>
<keyword evidence="2" id="KW-0812">Transmembrane</keyword>
<feature type="transmembrane region" description="Helical" evidence="2">
    <location>
        <begin position="23"/>
        <end position="46"/>
    </location>
</feature>
<dbReference type="PROSITE" id="PS50850">
    <property type="entry name" value="MFS"/>
    <property type="match status" value="1"/>
</dbReference>
<evidence type="ECO:0000259" key="3">
    <source>
        <dbReference type="PROSITE" id="PS50850"/>
    </source>
</evidence>
<keyword evidence="2" id="KW-1133">Transmembrane helix</keyword>
<dbReference type="Pfam" id="PF07690">
    <property type="entry name" value="MFS_1"/>
    <property type="match status" value="2"/>
</dbReference>
<dbReference type="PANTHER" id="PTHR11360">
    <property type="entry name" value="MONOCARBOXYLATE TRANSPORTER"/>
    <property type="match status" value="1"/>
</dbReference>
<sequence>MNSPKAQKARVAVTPSEVPEGCYAWFVLLSCFMVFGLTFGVIKAFAPIASALSVRFSYRSVVIMGGLICSVGVVIGAFARNLTELYLTVGFLNGFGYALTWTPTVTMLGLYFERRRPVANALASAGECIFTFIITPLFQLLIDNYSWRGAMMILGGLQLNLCVCGMLLRPLKATRDVIHLSEEEGVSLELLKKEDLDQDKQSYSGSKELRISEGADHETITAEEIPNSTMTAQNSNSRTKRAELRTNILRYVDYTLITNARFMIYSMFGLFAALGFFAPALFLVPYARSKGIGEYEAAALMSISAAMDLFGRVFFGWVANLRLVEMVQQLTATVILLGTVLLLCPLTSSFLELAAFSAAYGLAYGATVAIHITVLVEIVGANRLGSALGFFMLIRSSGGLLGPPIAGFFIDKMNDYGTGFLMAGVALIVSALFLLLLHQMNRMVKGSNSKSNTHTDKMEQSC</sequence>
<dbReference type="Gene3D" id="1.20.1250.20">
    <property type="entry name" value="MFS general substrate transporter like domains"/>
    <property type="match status" value="1"/>
</dbReference>
<protein>
    <submittedName>
        <fullName evidence="4">Monocarboxylate transporter 2</fullName>
    </submittedName>
</protein>
<keyword evidence="5" id="KW-1185">Reference proteome</keyword>
<evidence type="ECO:0000313" key="4">
    <source>
        <dbReference type="EMBL" id="CAK6969202.1"/>
    </source>
</evidence>
<comment type="caution">
    <text evidence="4">The sequence shown here is derived from an EMBL/GenBank/DDBJ whole genome shotgun (WGS) entry which is preliminary data.</text>
</comment>
<evidence type="ECO:0000256" key="2">
    <source>
        <dbReference type="SAM" id="Phobius"/>
    </source>
</evidence>
<dbReference type="InterPro" id="IPR050327">
    <property type="entry name" value="Proton-linked_MCT"/>
</dbReference>
<reference evidence="4 5" key="1">
    <citation type="submission" date="2024-01" db="EMBL/GenBank/DDBJ databases">
        <authorList>
            <person name="Alioto T."/>
            <person name="Alioto T."/>
            <person name="Gomez Garrido J."/>
        </authorList>
    </citation>
    <scope>NUCLEOTIDE SEQUENCE [LARGE SCALE GENOMIC DNA]</scope>
</reference>
<proteinExistence type="predicted"/>
<dbReference type="InterPro" id="IPR036259">
    <property type="entry name" value="MFS_trans_sf"/>
</dbReference>
<feature type="transmembrane region" description="Helical" evidence="2">
    <location>
        <begin position="118"/>
        <end position="141"/>
    </location>
</feature>
<dbReference type="EMBL" id="CAWUFR010000132">
    <property type="protein sequence ID" value="CAK6969202.1"/>
    <property type="molecule type" value="Genomic_DNA"/>
</dbReference>
<evidence type="ECO:0000256" key="1">
    <source>
        <dbReference type="ARBA" id="ARBA00004141"/>
    </source>
</evidence>
<gene>
    <name evidence="4" type="ORF">FSCOSCO3_A026865</name>
</gene>
<feature type="transmembrane region" description="Helical" evidence="2">
    <location>
        <begin position="357"/>
        <end position="376"/>
    </location>
</feature>
<dbReference type="SUPFAM" id="SSF103473">
    <property type="entry name" value="MFS general substrate transporter"/>
    <property type="match status" value="1"/>
</dbReference>
<organism evidence="4 5">
    <name type="scientific">Scomber scombrus</name>
    <name type="common">Atlantic mackerel</name>
    <name type="synonym">Scomber vernalis</name>
    <dbReference type="NCBI Taxonomy" id="13677"/>
    <lineage>
        <taxon>Eukaryota</taxon>
        <taxon>Metazoa</taxon>
        <taxon>Chordata</taxon>
        <taxon>Craniata</taxon>
        <taxon>Vertebrata</taxon>
        <taxon>Euteleostomi</taxon>
        <taxon>Actinopterygii</taxon>
        <taxon>Neopterygii</taxon>
        <taxon>Teleostei</taxon>
        <taxon>Neoteleostei</taxon>
        <taxon>Acanthomorphata</taxon>
        <taxon>Pelagiaria</taxon>
        <taxon>Scombriformes</taxon>
        <taxon>Scombridae</taxon>
        <taxon>Scomber</taxon>
    </lineage>
</organism>
<comment type="subcellular location">
    <subcellularLocation>
        <location evidence="1">Membrane</location>
        <topology evidence="1">Multi-pass membrane protein</topology>
    </subcellularLocation>
</comment>
<dbReference type="InterPro" id="IPR011701">
    <property type="entry name" value="MFS"/>
</dbReference>